<evidence type="ECO:0000256" key="2">
    <source>
        <dbReference type="ARBA" id="ARBA00022448"/>
    </source>
</evidence>
<keyword evidence="7" id="KW-1185">Reference proteome</keyword>
<evidence type="ECO:0000259" key="5">
    <source>
        <dbReference type="Pfam" id="PF13458"/>
    </source>
</evidence>
<dbReference type="Pfam" id="PF13458">
    <property type="entry name" value="Peripla_BP_6"/>
    <property type="match status" value="1"/>
</dbReference>
<feature type="domain" description="Leucine-binding protein" evidence="5">
    <location>
        <begin position="27"/>
        <end position="362"/>
    </location>
</feature>
<keyword evidence="4" id="KW-0029">Amino-acid transport</keyword>
<dbReference type="AlphaFoldDB" id="A0A3L7A1B5"/>
<dbReference type="PANTHER" id="PTHR30483">
    <property type="entry name" value="LEUCINE-SPECIFIC-BINDING PROTEIN"/>
    <property type="match status" value="1"/>
</dbReference>
<keyword evidence="2" id="KW-0813">Transport</keyword>
<dbReference type="GO" id="GO:0006865">
    <property type="term" value="P:amino acid transport"/>
    <property type="evidence" value="ECO:0007669"/>
    <property type="project" value="UniProtKB-KW"/>
</dbReference>
<dbReference type="PRINTS" id="PR00337">
    <property type="entry name" value="LEUILEVALBP"/>
</dbReference>
<comment type="caution">
    <text evidence="6">The sequence shown here is derived from an EMBL/GenBank/DDBJ whole genome shotgun (WGS) entry which is preliminary data.</text>
</comment>
<gene>
    <name evidence="6" type="ORF">D9R14_19655</name>
</gene>
<dbReference type="RefSeq" id="WP_121625058.1">
    <property type="nucleotide sequence ID" value="NZ_JACIIW010000003.1"/>
</dbReference>
<evidence type="ECO:0000313" key="7">
    <source>
        <dbReference type="Proteomes" id="UP000269692"/>
    </source>
</evidence>
<dbReference type="InterPro" id="IPR051010">
    <property type="entry name" value="BCAA_transport"/>
</dbReference>
<dbReference type="InterPro" id="IPR000709">
    <property type="entry name" value="Leu_Ile_Val-bd"/>
</dbReference>
<evidence type="ECO:0000256" key="3">
    <source>
        <dbReference type="ARBA" id="ARBA00022729"/>
    </source>
</evidence>
<name>A0A3L7A1B5_9HYPH</name>
<dbReference type="SUPFAM" id="SSF53822">
    <property type="entry name" value="Periplasmic binding protein-like I"/>
    <property type="match status" value="1"/>
</dbReference>
<evidence type="ECO:0000256" key="1">
    <source>
        <dbReference type="ARBA" id="ARBA00010062"/>
    </source>
</evidence>
<organism evidence="6 7">
    <name type="scientific">Xanthobacter tagetidis</name>
    <dbReference type="NCBI Taxonomy" id="60216"/>
    <lineage>
        <taxon>Bacteria</taxon>
        <taxon>Pseudomonadati</taxon>
        <taxon>Pseudomonadota</taxon>
        <taxon>Alphaproteobacteria</taxon>
        <taxon>Hyphomicrobiales</taxon>
        <taxon>Xanthobacteraceae</taxon>
        <taxon>Xanthobacter</taxon>
    </lineage>
</organism>
<protein>
    <submittedName>
        <fullName evidence="6">ABC transporter substrate-binding protein</fullName>
    </submittedName>
</protein>
<accession>A0A3L7A1B5</accession>
<dbReference type="InterPro" id="IPR028082">
    <property type="entry name" value="Peripla_BP_I"/>
</dbReference>
<evidence type="ECO:0000256" key="4">
    <source>
        <dbReference type="ARBA" id="ARBA00022970"/>
    </source>
</evidence>
<dbReference type="Gene3D" id="3.40.50.2300">
    <property type="match status" value="2"/>
</dbReference>
<proteinExistence type="inferred from homology"/>
<dbReference type="CDD" id="cd06333">
    <property type="entry name" value="PBP1_ABC_RPA1789-like"/>
    <property type="match status" value="1"/>
</dbReference>
<dbReference type="Proteomes" id="UP000269692">
    <property type="component" value="Unassembled WGS sequence"/>
</dbReference>
<dbReference type="OrthoDB" id="9791590at2"/>
<evidence type="ECO:0000313" key="6">
    <source>
        <dbReference type="EMBL" id="RLP73999.1"/>
    </source>
</evidence>
<reference evidence="6 7" key="1">
    <citation type="submission" date="2018-10" db="EMBL/GenBank/DDBJ databases">
        <title>Xanthobacter tagetidis genome sequencing and assembly.</title>
        <authorList>
            <person name="Maclea K.S."/>
            <person name="Goen A.E."/>
            <person name="Fatima S.A."/>
        </authorList>
    </citation>
    <scope>NUCLEOTIDE SEQUENCE [LARGE SCALE GENOMIC DNA]</scope>
    <source>
        <strain evidence="6 7">ATCC 700314</strain>
    </source>
</reference>
<dbReference type="InterPro" id="IPR028081">
    <property type="entry name" value="Leu-bd"/>
</dbReference>
<sequence length="382" mass="40469">MVGRILGSVAIAATLVAGGWSGARAEEIRIGSVVSSTGPASLLGDPQKRTLEMLVEDINAKGGIKGNKLKLVLYDDGGDANAARTFATRLAEEDKVAVVIGGSTTGTTMAMAPVFEDAEIPFMSFAGAIQVIKPVRKWVFKTPHTDLMACEKIFTDLNARKLSKVAFLSGTDGFGKSMRDQCVAAAPKFGIEVVHEETYGPRDADMTPQLTNIKNKAGVQAIIIPGIGQGPAIGVRNYKQLAIAVPLYVSHGVASKEFIALAGEGAEGVRLPAAALLLGEKLAADDPQRPVVLDYTKAYEKKTGQPVSGFGGFAYDGFMIVAEAMKRAPSNKPAAIRDEIEKTKGFVGVDGIYNMSPQDHMGLDLSGFRMVEIRKGDWVAVP</sequence>
<comment type="similarity">
    <text evidence="1">Belongs to the leucine-binding protein family.</text>
</comment>
<keyword evidence="3" id="KW-0732">Signal</keyword>
<dbReference type="EMBL" id="RCTF01000021">
    <property type="protein sequence ID" value="RLP73999.1"/>
    <property type="molecule type" value="Genomic_DNA"/>
</dbReference>
<dbReference type="PANTHER" id="PTHR30483:SF38">
    <property type="entry name" value="BLR7848 PROTEIN"/>
    <property type="match status" value="1"/>
</dbReference>